<sequence length="501" mass="56216">MEHFLDSCVEDFQGCGSIPENSLPPALQGYLNMSASDSKFREVHGTDVHTWECVSRCIFLAVECDPDKGFWRYLNGLLLISRNLVCTKGAGSLAWSEGSGLQALLLTKKLLKLTALSAQQERVLGTVLQFIANMTSEAVSNTTPIPALHVPIDQFDTDEIRNFCRQLATTNAKPILVFLETMITQDPAHMTPLLVSTENGKQIFTEILTHTEIWYSQNEDHELTQHCSLLVNRIVKNILHTGYGPHCLKTFSTETITPDQWLSMLKLFDAAICSLFEQDGSSLNLETHITLTVAYYTELENAATKAIPFIQQVDVKPEYSQAMQLELRNAWNSLVVLLDTLHALLDDKNESIKQALLSQCDILTTLVTLLGEAQKTLPRRGKLSEINDEGFEPNPEEFPLIKGKIITLLSLLTLHNPTVQNRIRELHGLEMILSNCMIDRNNPFIRERAILCIRYLLEGNAENQAFVAKLEAKETVSEGAIDEAGYQTEFIDGKLKLKKKQ</sequence>
<accession>A0A642UYL6</accession>
<feature type="domain" description="Ataxin-10" evidence="7">
    <location>
        <begin position="402"/>
        <end position="498"/>
    </location>
</feature>
<dbReference type="Gene3D" id="1.25.10.10">
    <property type="entry name" value="Leucine-rich Repeat Variant"/>
    <property type="match status" value="1"/>
</dbReference>
<gene>
    <name evidence="8" type="ORF">TRICI_004882</name>
</gene>
<reference evidence="8" key="1">
    <citation type="journal article" date="2019" name="G3 (Bethesda)">
        <title>Genome Assemblies of Two Rare Opportunistic Yeast Pathogens: Diutina rugosa (syn. Candida rugosa) and Trichomonascus ciferrii (syn. Candida ciferrii).</title>
        <authorList>
            <person name="Mixao V."/>
            <person name="Saus E."/>
            <person name="Hansen A.P."/>
            <person name="Lass-Florl C."/>
            <person name="Gabaldon T."/>
        </authorList>
    </citation>
    <scope>NUCLEOTIDE SEQUENCE</scope>
    <source>
        <strain evidence="8">CBS 4856</strain>
    </source>
</reference>
<dbReference type="PANTHER" id="PTHR13255:SF0">
    <property type="entry name" value="ATAXIN-10"/>
    <property type="match status" value="1"/>
</dbReference>
<comment type="function">
    <text evidence="4">May play a role in the regulation of cytokinesis.</text>
</comment>
<keyword evidence="3" id="KW-0131">Cell cycle</keyword>
<dbReference type="InterPro" id="IPR016024">
    <property type="entry name" value="ARM-type_fold"/>
</dbReference>
<dbReference type="VEuPathDB" id="FungiDB:TRICI_004882"/>
<dbReference type="Pfam" id="PF09759">
    <property type="entry name" value="Atx10homo_assoc"/>
    <property type="match status" value="1"/>
</dbReference>
<dbReference type="GO" id="GO:0051301">
    <property type="term" value="P:cell division"/>
    <property type="evidence" value="ECO:0007669"/>
    <property type="project" value="UniProtKB-KW"/>
</dbReference>
<dbReference type="InterPro" id="IPR019156">
    <property type="entry name" value="Ataxin-10_domain"/>
</dbReference>
<name>A0A642UYL6_9ASCO</name>
<evidence type="ECO:0000256" key="4">
    <source>
        <dbReference type="ARBA" id="ARBA00044746"/>
    </source>
</evidence>
<keyword evidence="9" id="KW-1185">Reference proteome</keyword>
<evidence type="ECO:0000313" key="9">
    <source>
        <dbReference type="Proteomes" id="UP000761534"/>
    </source>
</evidence>
<dbReference type="SUPFAM" id="SSF48371">
    <property type="entry name" value="ARM repeat"/>
    <property type="match status" value="1"/>
</dbReference>
<dbReference type="OrthoDB" id="379794at2759"/>
<protein>
    <recommendedName>
        <fullName evidence="5">Ataxin-10 homolog</fullName>
    </recommendedName>
    <alternativeName>
        <fullName evidence="6">Copper transport protein 86</fullName>
    </alternativeName>
</protein>
<dbReference type="InterPro" id="IPR011989">
    <property type="entry name" value="ARM-like"/>
</dbReference>
<dbReference type="AlphaFoldDB" id="A0A642UYL6"/>
<dbReference type="Proteomes" id="UP000761534">
    <property type="component" value="Unassembled WGS sequence"/>
</dbReference>
<organism evidence="8 9">
    <name type="scientific">Trichomonascus ciferrii</name>
    <dbReference type="NCBI Taxonomy" id="44093"/>
    <lineage>
        <taxon>Eukaryota</taxon>
        <taxon>Fungi</taxon>
        <taxon>Dikarya</taxon>
        <taxon>Ascomycota</taxon>
        <taxon>Saccharomycotina</taxon>
        <taxon>Dipodascomycetes</taxon>
        <taxon>Dipodascales</taxon>
        <taxon>Trichomonascaceae</taxon>
        <taxon>Trichomonascus</taxon>
        <taxon>Trichomonascus ciferrii complex</taxon>
    </lineage>
</organism>
<comment type="caution">
    <text evidence="8">The sequence shown here is derived from an EMBL/GenBank/DDBJ whole genome shotgun (WGS) entry which is preliminary data.</text>
</comment>
<evidence type="ECO:0000259" key="7">
    <source>
        <dbReference type="Pfam" id="PF09759"/>
    </source>
</evidence>
<comment type="similarity">
    <text evidence="1">Belongs to the ataxin-10 family.</text>
</comment>
<dbReference type="GO" id="GO:0005829">
    <property type="term" value="C:cytosol"/>
    <property type="evidence" value="ECO:0007669"/>
    <property type="project" value="TreeGrafter"/>
</dbReference>
<evidence type="ECO:0000256" key="3">
    <source>
        <dbReference type="ARBA" id="ARBA00023306"/>
    </source>
</evidence>
<keyword evidence="2" id="KW-0132">Cell division</keyword>
<evidence type="ECO:0000256" key="5">
    <source>
        <dbReference type="ARBA" id="ARBA00044801"/>
    </source>
</evidence>
<dbReference type="InterPro" id="IPR051374">
    <property type="entry name" value="Ataxin-10/CTR86_families"/>
</dbReference>
<dbReference type="PANTHER" id="PTHR13255">
    <property type="entry name" value="ATAXIN-10"/>
    <property type="match status" value="1"/>
</dbReference>
<evidence type="ECO:0000256" key="1">
    <source>
        <dbReference type="ARBA" id="ARBA00008384"/>
    </source>
</evidence>
<dbReference type="EMBL" id="SWFS01000374">
    <property type="protein sequence ID" value="KAA8907875.1"/>
    <property type="molecule type" value="Genomic_DNA"/>
</dbReference>
<evidence type="ECO:0000256" key="2">
    <source>
        <dbReference type="ARBA" id="ARBA00022618"/>
    </source>
</evidence>
<evidence type="ECO:0000313" key="8">
    <source>
        <dbReference type="EMBL" id="KAA8907875.1"/>
    </source>
</evidence>
<proteinExistence type="inferred from homology"/>
<evidence type="ECO:0000256" key="6">
    <source>
        <dbReference type="ARBA" id="ARBA00044805"/>
    </source>
</evidence>